<evidence type="ECO:0000256" key="8">
    <source>
        <dbReference type="ARBA" id="ARBA00023114"/>
    </source>
</evidence>
<evidence type="ECO:0000256" key="11">
    <source>
        <dbReference type="SAM" id="SignalP"/>
    </source>
</evidence>
<dbReference type="SUPFAM" id="SSF56935">
    <property type="entry name" value="Porins"/>
    <property type="match status" value="1"/>
</dbReference>
<evidence type="ECO:0000256" key="7">
    <source>
        <dbReference type="ARBA" id="ARBA00023065"/>
    </source>
</evidence>
<keyword evidence="10" id="KW-0998">Cell outer membrane</keyword>
<keyword evidence="14" id="KW-1185">Reference proteome</keyword>
<name>A0A9X3EGG0_9GAMM</name>
<dbReference type="RefSeq" id="WP_283175351.1">
    <property type="nucleotide sequence ID" value="NZ_JAPNOA010000059.1"/>
</dbReference>
<dbReference type="GO" id="GO:0046930">
    <property type="term" value="C:pore complex"/>
    <property type="evidence" value="ECO:0007669"/>
    <property type="project" value="UniProtKB-KW"/>
</dbReference>
<dbReference type="GO" id="GO:0015288">
    <property type="term" value="F:porin activity"/>
    <property type="evidence" value="ECO:0007669"/>
    <property type="project" value="UniProtKB-KW"/>
</dbReference>
<evidence type="ECO:0000256" key="6">
    <source>
        <dbReference type="ARBA" id="ARBA00022729"/>
    </source>
</evidence>
<proteinExistence type="predicted"/>
<keyword evidence="6 11" id="KW-0732">Signal</keyword>
<comment type="caution">
    <text evidence="13">The sequence shown here is derived from an EMBL/GenBank/DDBJ whole genome shotgun (WGS) entry which is preliminary data.</text>
</comment>
<comment type="subcellular location">
    <subcellularLocation>
        <location evidence="1">Cell outer membrane</location>
        <topology evidence="1">Multi-pass membrane protein</topology>
    </subcellularLocation>
</comment>
<keyword evidence="9" id="KW-0472">Membrane</keyword>
<dbReference type="CDD" id="cd00342">
    <property type="entry name" value="gram_neg_porins"/>
    <property type="match status" value="1"/>
</dbReference>
<evidence type="ECO:0000259" key="12">
    <source>
        <dbReference type="Pfam" id="PF13609"/>
    </source>
</evidence>
<gene>
    <name evidence="13" type="ORF">OUO13_18340</name>
</gene>
<dbReference type="Pfam" id="PF13609">
    <property type="entry name" value="Porin_4"/>
    <property type="match status" value="1"/>
</dbReference>
<dbReference type="Gene3D" id="2.40.160.10">
    <property type="entry name" value="Porin"/>
    <property type="match status" value="1"/>
</dbReference>
<evidence type="ECO:0000256" key="10">
    <source>
        <dbReference type="ARBA" id="ARBA00023237"/>
    </source>
</evidence>
<evidence type="ECO:0000256" key="1">
    <source>
        <dbReference type="ARBA" id="ARBA00004571"/>
    </source>
</evidence>
<protein>
    <submittedName>
        <fullName evidence="13">Porin</fullName>
    </submittedName>
</protein>
<dbReference type="GO" id="GO:0009279">
    <property type="term" value="C:cell outer membrane"/>
    <property type="evidence" value="ECO:0007669"/>
    <property type="project" value="UniProtKB-SubCell"/>
</dbReference>
<dbReference type="PANTHER" id="PTHR34501">
    <property type="entry name" value="PROTEIN YDDL-RELATED"/>
    <property type="match status" value="1"/>
</dbReference>
<keyword evidence="8" id="KW-0626">Porin</keyword>
<dbReference type="AlphaFoldDB" id="A0A9X3EGG0"/>
<evidence type="ECO:0000256" key="3">
    <source>
        <dbReference type="ARBA" id="ARBA00022448"/>
    </source>
</evidence>
<comment type="subunit">
    <text evidence="2">Homotrimer.</text>
</comment>
<keyword evidence="3" id="KW-0813">Transport</keyword>
<dbReference type="PANTHER" id="PTHR34501:SF9">
    <property type="entry name" value="MAJOR OUTER MEMBRANE PROTEIN P.IA"/>
    <property type="match status" value="1"/>
</dbReference>
<feature type="domain" description="Porin" evidence="12">
    <location>
        <begin position="5"/>
        <end position="331"/>
    </location>
</feature>
<feature type="signal peptide" evidence="11">
    <location>
        <begin position="1"/>
        <end position="18"/>
    </location>
</feature>
<evidence type="ECO:0000256" key="4">
    <source>
        <dbReference type="ARBA" id="ARBA00022452"/>
    </source>
</evidence>
<dbReference type="EMBL" id="JAPNOA010000059">
    <property type="protein sequence ID" value="MCY0967143.1"/>
    <property type="molecule type" value="Genomic_DNA"/>
</dbReference>
<accession>A0A9X3EGG0</accession>
<dbReference type="InterPro" id="IPR033900">
    <property type="entry name" value="Gram_neg_porin_domain"/>
</dbReference>
<feature type="chain" id="PRO_5040740043" evidence="11">
    <location>
        <begin position="19"/>
        <end position="364"/>
    </location>
</feature>
<evidence type="ECO:0000256" key="2">
    <source>
        <dbReference type="ARBA" id="ARBA00011233"/>
    </source>
</evidence>
<evidence type="ECO:0000256" key="5">
    <source>
        <dbReference type="ARBA" id="ARBA00022692"/>
    </source>
</evidence>
<evidence type="ECO:0000313" key="14">
    <source>
        <dbReference type="Proteomes" id="UP001150830"/>
    </source>
</evidence>
<reference evidence="13" key="1">
    <citation type="submission" date="2022-11" db="EMBL/GenBank/DDBJ databases">
        <title>Parathalassolutuus dongxingensis gen. nov., sp. nov., a novel member of family Oceanospirillaceae isolated from a coastal shrimp pond in Guangxi, China.</title>
        <authorList>
            <person name="Chen H."/>
        </authorList>
    </citation>
    <scope>NUCLEOTIDE SEQUENCE</scope>
    <source>
        <strain evidence="13">G-43</strain>
    </source>
</reference>
<keyword evidence="4" id="KW-1134">Transmembrane beta strand</keyword>
<evidence type="ECO:0000313" key="13">
    <source>
        <dbReference type="EMBL" id="MCY0967143.1"/>
    </source>
</evidence>
<organism evidence="13 14">
    <name type="scientific">Parathalassolituus penaei</name>
    <dbReference type="NCBI Taxonomy" id="2997323"/>
    <lineage>
        <taxon>Bacteria</taxon>
        <taxon>Pseudomonadati</taxon>
        <taxon>Pseudomonadota</taxon>
        <taxon>Gammaproteobacteria</taxon>
        <taxon>Oceanospirillales</taxon>
        <taxon>Oceanospirillaceae</taxon>
        <taxon>Parathalassolituus</taxon>
    </lineage>
</organism>
<dbReference type="Proteomes" id="UP001150830">
    <property type="component" value="Unassembled WGS sequence"/>
</dbReference>
<keyword evidence="5" id="KW-0812">Transmembrane</keyword>
<keyword evidence="7" id="KW-0406">Ion transport</keyword>
<dbReference type="InterPro" id="IPR023614">
    <property type="entry name" value="Porin_dom_sf"/>
</dbReference>
<evidence type="ECO:0000256" key="9">
    <source>
        <dbReference type="ARBA" id="ARBA00023136"/>
    </source>
</evidence>
<sequence length="364" mass="38491">MKKIALMIAAAVPAVAFAAPQATIYGQLHLSADYVNSDVSKDQKSYATGLSDGSLNLSSNSSRFGLKGELESGLENLKVIYQIESGFNVDGGDSTTGYLASRNSYLGARYLADKAMTFEVLGGRHDTLGKMTMGKNLFKDHVADYGAIFGASAAGGNKFDTRVNNMVLGRYIRNIEGGNLVVSAQASSDAGNANNIAKTVDDSKQTFHAVGVDLNQGPLSVAVAYDHWNNYSADADADILRAVVSYKMGDWTAVGLGENVRNTGALNRKAYGAQLGYKADKWFYAGQVLQAGDAKDMEDTGATMVSLSAQKTLTESLAVYGVATRTHNEDNAKFNGVDGGHGNKLKTVADANPYALSVGAVLKF</sequence>
<dbReference type="InterPro" id="IPR050298">
    <property type="entry name" value="Gram-neg_bact_OMP"/>
</dbReference>
<dbReference type="GO" id="GO:0006811">
    <property type="term" value="P:monoatomic ion transport"/>
    <property type="evidence" value="ECO:0007669"/>
    <property type="project" value="UniProtKB-KW"/>
</dbReference>